<sequence>MKFEKLKPGMTVYSVGRHKMGNTTMSTVAVWPVRIVEVDSEQRRCMASWNCNKPRLFFERDVSGWREKEPMLVSSGLGRRLATREEQKAARAAVGVA</sequence>
<dbReference type="RefSeq" id="WP_163455596.1">
    <property type="nucleotide sequence ID" value="NZ_JAAGOH010000001.1"/>
</dbReference>
<dbReference type="EMBL" id="JAAGOH010000001">
    <property type="protein sequence ID" value="NDY89742.1"/>
    <property type="molecule type" value="Genomic_DNA"/>
</dbReference>
<comment type="caution">
    <text evidence="1">The sequence shown here is derived from an EMBL/GenBank/DDBJ whole genome shotgun (WGS) entry which is preliminary data.</text>
</comment>
<proteinExistence type="predicted"/>
<organism evidence="1 2">
    <name type="scientific">Ideonella livida</name>
    <dbReference type="NCBI Taxonomy" id="2707176"/>
    <lineage>
        <taxon>Bacteria</taxon>
        <taxon>Pseudomonadati</taxon>
        <taxon>Pseudomonadota</taxon>
        <taxon>Betaproteobacteria</taxon>
        <taxon>Burkholderiales</taxon>
        <taxon>Sphaerotilaceae</taxon>
        <taxon>Ideonella</taxon>
    </lineage>
</organism>
<accession>A0A7C9THM1</accession>
<gene>
    <name evidence="1" type="ORF">G3A44_00880</name>
</gene>
<evidence type="ECO:0000313" key="2">
    <source>
        <dbReference type="Proteomes" id="UP000484255"/>
    </source>
</evidence>
<dbReference type="AlphaFoldDB" id="A0A7C9THM1"/>
<name>A0A7C9THM1_9BURK</name>
<keyword evidence="2" id="KW-1185">Reference proteome</keyword>
<evidence type="ECO:0000313" key="1">
    <source>
        <dbReference type="EMBL" id="NDY89742.1"/>
    </source>
</evidence>
<dbReference type="Proteomes" id="UP000484255">
    <property type="component" value="Unassembled WGS sequence"/>
</dbReference>
<protein>
    <submittedName>
        <fullName evidence="1">Uncharacterized protein</fullName>
    </submittedName>
</protein>
<reference evidence="1 2" key="1">
    <citation type="submission" date="2020-02" db="EMBL/GenBank/DDBJ databases">
        <title>Ideonella bacterium strain TBM-1.</title>
        <authorList>
            <person name="Chen W.-M."/>
        </authorList>
    </citation>
    <scope>NUCLEOTIDE SEQUENCE [LARGE SCALE GENOMIC DNA]</scope>
    <source>
        <strain evidence="1 2">TBM-1</strain>
    </source>
</reference>